<dbReference type="Proteomes" id="UP001430356">
    <property type="component" value="Unassembled WGS sequence"/>
</dbReference>
<comment type="subcellular location">
    <subcellularLocation>
        <location evidence="1">Cytoplasm</location>
    </subcellularLocation>
</comment>
<evidence type="ECO:0000256" key="6">
    <source>
        <dbReference type="PROSITE-ProRule" id="PRU10141"/>
    </source>
</evidence>
<dbReference type="Pfam" id="PF00069">
    <property type="entry name" value="Pkinase"/>
    <property type="match status" value="1"/>
</dbReference>
<dbReference type="SUPFAM" id="SSF56112">
    <property type="entry name" value="Protein kinase-like (PK-like)"/>
    <property type="match status" value="1"/>
</dbReference>
<dbReference type="InterPro" id="IPR000719">
    <property type="entry name" value="Prot_kinase_dom"/>
</dbReference>
<gene>
    <name evidence="9" type="ORF">NESM_000719300</name>
</gene>
<dbReference type="AlphaFoldDB" id="A0AAW0EVW3"/>
<evidence type="ECO:0000313" key="10">
    <source>
        <dbReference type="Proteomes" id="UP001430356"/>
    </source>
</evidence>
<feature type="binding site" evidence="6">
    <location>
        <position position="50"/>
    </location>
    <ligand>
        <name>ATP</name>
        <dbReference type="ChEBI" id="CHEBI:30616"/>
    </ligand>
</feature>
<name>A0AAW0EVW3_9TRYP</name>
<dbReference type="PANTHER" id="PTHR48012:SF2">
    <property type="entry name" value="STERILE20-LIKE KINASE, ISOFORM B"/>
    <property type="match status" value="1"/>
</dbReference>
<keyword evidence="4 6" id="KW-0547">Nucleotide-binding</keyword>
<dbReference type="EMBL" id="JAECZO010000115">
    <property type="protein sequence ID" value="KAK7197677.1"/>
    <property type="molecule type" value="Genomic_DNA"/>
</dbReference>
<sequence>MMKPSALDRIRLREEDPKELFEILESVGVGNFGVVLKARNRVTGDVVAVKQIPLNDTETEDLDTLVKEVEILQECDHPNVVRFHGTYQSLGVLWIVMEYCEGGSVDTVYDLLRRPLSEPLIAYVCRQMLLGLRYLHEHHIIHRDIKGSNVLLTKEGEVRLADFGVSTELKHTLSRRNSFIGTALWMAPEALTEKDYDSRADMWSLGITTIELAEGQPPHLGMHIARAVFVIPLSDPPTLHAREKWSPAMHAFLRRLLAKDKELRPSAATMLMDPFVSPNTAATQADMAAVVEQLLVRRRTIDEKRGGDDHSSNTSAMTIVTRASSGAGGDDDSAAVADGGGDDAAVHVDETAAQWVDEHVGPRRRGSPAAARAAAGAGRLSAVAGAAAGDRGAALGGRLVPLPLLHLDDMSFDALVGNGRTLFGSSGSGSGGVTATSASAISAGAPGAAPSSSGGAAAAAAAAAAGPRGGVAAAVSGAAFDAAHVAEGGTVAAAATNTSRYCHPSLLLPTAASGGGGGGGGGVVGGGGGGGGGPTSHEARMAAAAALGDALAETLFLLGVDADAGDVDSLRCVETTTTLRTVRTVFLHHHHLPYTRAVTDAEAKQGHRMRSLCGTVLKSVYASLCERTRDA</sequence>
<dbReference type="InterPro" id="IPR017441">
    <property type="entry name" value="Protein_kinase_ATP_BS"/>
</dbReference>
<dbReference type="FunFam" id="1.10.510.10:FF:000837">
    <property type="entry name" value="STE family protein kinase"/>
    <property type="match status" value="1"/>
</dbReference>
<evidence type="ECO:0000256" key="7">
    <source>
        <dbReference type="SAM" id="MobiDB-lite"/>
    </source>
</evidence>
<evidence type="ECO:0000256" key="1">
    <source>
        <dbReference type="ARBA" id="ARBA00004496"/>
    </source>
</evidence>
<feature type="region of interest" description="Disordered" evidence="7">
    <location>
        <begin position="323"/>
        <end position="342"/>
    </location>
</feature>
<dbReference type="PANTHER" id="PTHR48012">
    <property type="entry name" value="STERILE20-LIKE KINASE, ISOFORM B-RELATED"/>
    <property type="match status" value="1"/>
</dbReference>
<keyword evidence="3" id="KW-0963">Cytoplasm</keyword>
<dbReference type="GO" id="GO:0005524">
    <property type="term" value="F:ATP binding"/>
    <property type="evidence" value="ECO:0007669"/>
    <property type="project" value="UniProtKB-UniRule"/>
</dbReference>
<feature type="domain" description="Protein kinase" evidence="8">
    <location>
        <begin position="21"/>
        <end position="276"/>
    </location>
</feature>
<dbReference type="InterPro" id="IPR050629">
    <property type="entry name" value="STE20/SPS1-PAK"/>
</dbReference>
<dbReference type="PROSITE" id="PS00107">
    <property type="entry name" value="PROTEIN_KINASE_ATP"/>
    <property type="match status" value="1"/>
</dbReference>
<evidence type="ECO:0000259" key="8">
    <source>
        <dbReference type="PROSITE" id="PS50011"/>
    </source>
</evidence>
<keyword evidence="9" id="KW-0418">Kinase</keyword>
<dbReference type="InterPro" id="IPR011009">
    <property type="entry name" value="Kinase-like_dom_sf"/>
</dbReference>
<dbReference type="EC" id="2.7.11.1" evidence="2"/>
<comment type="caution">
    <text evidence="9">The sequence shown here is derived from an EMBL/GenBank/DDBJ whole genome shotgun (WGS) entry which is preliminary data.</text>
</comment>
<dbReference type="PROSITE" id="PS00108">
    <property type="entry name" value="PROTEIN_KINASE_ST"/>
    <property type="match status" value="1"/>
</dbReference>
<evidence type="ECO:0000313" key="9">
    <source>
        <dbReference type="EMBL" id="KAK7197677.1"/>
    </source>
</evidence>
<dbReference type="Gene3D" id="1.10.510.10">
    <property type="entry name" value="Transferase(Phosphotransferase) domain 1"/>
    <property type="match status" value="1"/>
</dbReference>
<evidence type="ECO:0000256" key="5">
    <source>
        <dbReference type="ARBA" id="ARBA00022840"/>
    </source>
</evidence>
<dbReference type="GO" id="GO:0005737">
    <property type="term" value="C:cytoplasm"/>
    <property type="evidence" value="ECO:0007669"/>
    <property type="project" value="UniProtKB-SubCell"/>
</dbReference>
<reference evidence="9 10" key="1">
    <citation type="journal article" date="2021" name="MBio">
        <title>A New Model Trypanosomatid, Novymonas esmeraldas: Genomic Perception of Its 'Candidatus Pandoraea novymonadis' Endosymbiont.</title>
        <authorList>
            <person name="Zakharova A."/>
            <person name="Saura A."/>
            <person name="Butenko A."/>
            <person name="Podesvova L."/>
            <person name="Warmusova S."/>
            <person name="Kostygov A.Y."/>
            <person name="Nenarokova A."/>
            <person name="Lukes J."/>
            <person name="Opperdoes F.R."/>
            <person name="Yurchenko V."/>
        </authorList>
    </citation>
    <scope>NUCLEOTIDE SEQUENCE [LARGE SCALE GENOMIC DNA]</scope>
    <source>
        <strain evidence="9 10">E262AT.01</strain>
    </source>
</reference>
<keyword evidence="5 6" id="KW-0067">ATP-binding</keyword>
<evidence type="ECO:0000256" key="4">
    <source>
        <dbReference type="ARBA" id="ARBA00022741"/>
    </source>
</evidence>
<dbReference type="PROSITE" id="PS50011">
    <property type="entry name" value="PROTEIN_KINASE_DOM"/>
    <property type="match status" value="1"/>
</dbReference>
<keyword evidence="9" id="KW-0808">Transferase</keyword>
<evidence type="ECO:0000256" key="2">
    <source>
        <dbReference type="ARBA" id="ARBA00012513"/>
    </source>
</evidence>
<accession>A0AAW0EVW3</accession>
<dbReference type="InterPro" id="IPR008271">
    <property type="entry name" value="Ser/Thr_kinase_AS"/>
</dbReference>
<dbReference type="SMART" id="SM00220">
    <property type="entry name" value="S_TKc"/>
    <property type="match status" value="1"/>
</dbReference>
<keyword evidence="10" id="KW-1185">Reference proteome</keyword>
<protein>
    <recommendedName>
        <fullName evidence="2">non-specific serine/threonine protein kinase</fullName>
        <ecNumber evidence="2">2.7.11.1</ecNumber>
    </recommendedName>
</protein>
<dbReference type="GO" id="GO:0004674">
    <property type="term" value="F:protein serine/threonine kinase activity"/>
    <property type="evidence" value="ECO:0007669"/>
    <property type="project" value="UniProtKB-EC"/>
</dbReference>
<proteinExistence type="predicted"/>
<organism evidence="9 10">
    <name type="scientific">Novymonas esmeraldas</name>
    <dbReference type="NCBI Taxonomy" id="1808958"/>
    <lineage>
        <taxon>Eukaryota</taxon>
        <taxon>Discoba</taxon>
        <taxon>Euglenozoa</taxon>
        <taxon>Kinetoplastea</taxon>
        <taxon>Metakinetoplastina</taxon>
        <taxon>Trypanosomatida</taxon>
        <taxon>Trypanosomatidae</taxon>
        <taxon>Novymonas</taxon>
    </lineage>
</organism>
<evidence type="ECO:0000256" key="3">
    <source>
        <dbReference type="ARBA" id="ARBA00022490"/>
    </source>
</evidence>